<reference evidence="6 7" key="1">
    <citation type="submission" date="2020-03" db="EMBL/GenBank/DDBJ databases">
        <title>Genomic Encyclopedia of Type Strains, Phase IV (KMG-IV): sequencing the most valuable type-strain genomes for metagenomic binning, comparative biology and taxonomic classification.</title>
        <authorList>
            <person name="Goeker M."/>
        </authorList>
    </citation>
    <scope>NUCLEOTIDE SEQUENCE [LARGE SCALE GENOMIC DNA]</scope>
    <source>
        <strain evidence="6 7">DSM 4733</strain>
    </source>
</reference>
<dbReference type="InterPro" id="IPR051786">
    <property type="entry name" value="ASN_synthetase/amidase"/>
</dbReference>
<sequence>MTPRYLIMVVRSGTARQEAEALAQTGDLRLAWSTPRAALLVNAHCPFIEIDGSGVLIGTVFPRHGPARALDRLTDSEVVAVAREGASALLHSLWGGYVALLEREDTLEVMRDPSGALACYRGETRAGTVVLASDVDLLLAAGAQIGGIDWSALGRILYSSGLPTRETAVDGVTALLPGMAWVLTPEGERHLVRWSPWEFVEPPVSREFGAAAETLRRVVGHSVASWASRTRRPLVSLSGGLDSSIVAACLARSAATPSAITMFTDDPAGDERDFAQQLAEALRIPLTESRYRLDMIDIDRALGAHLPRPLGRVQAQAYEAAHRAAAAAQGADAFFTGNGGDNVFGYSQSAAALADRALAAGPGAGAFATLRDIGRQTGAGPLRITRAALRLMRQPPGYRWKPDPLFLHPDLVASLEGLAREHPWLDAPEGALPGKAAHIAGLVRVQLNLEPDRSRVLPVINPLLSQPIVELSLSIPSWQWREGGRDRAVARAAFAADLPPAIVARRAKGTPDPFGAQIVEHLRASILARLRDGWLAGHGLLDAPAIERTLLPGRQTTGLENVRLLELINVEAWLESWTARLNEAPVRCA</sequence>
<dbReference type="SUPFAM" id="SSF52402">
    <property type="entry name" value="Adenine nucleotide alpha hydrolases-like"/>
    <property type="match status" value="1"/>
</dbReference>
<dbReference type="SUPFAM" id="SSF56235">
    <property type="entry name" value="N-terminal nucleophile aminohydrolases (Ntn hydrolases)"/>
    <property type="match status" value="1"/>
</dbReference>
<dbReference type="InterPro" id="IPR006426">
    <property type="entry name" value="Asn_synth_AEB"/>
</dbReference>
<dbReference type="RefSeq" id="WP_167297751.1">
    <property type="nucleotide sequence ID" value="NZ_JAASQV010000001.1"/>
</dbReference>
<dbReference type="GO" id="GO:0004066">
    <property type="term" value="F:asparagine synthase (glutamine-hydrolyzing) activity"/>
    <property type="evidence" value="ECO:0007669"/>
    <property type="project" value="UniProtKB-EC"/>
</dbReference>
<dbReference type="PANTHER" id="PTHR43284:SF1">
    <property type="entry name" value="ASPARAGINE SYNTHETASE"/>
    <property type="match status" value="1"/>
</dbReference>
<evidence type="ECO:0000256" key="1">
    <source>
        <dbReference type="ARBA" id="ARBA00005187"/>
    </source>
</evidence>
<organism evidence="6 7">
    <name type="scientific">Sphingomonas leidyi</name>
    <dbReference type="NCBI Taxonomy" id="68569"/>
    <lineage>
        <taxon>Bacteria</taxon>
        <taxon>Pseudomonadati</taxon>
        <taxon>Pseudomonadota</taxon>
        <taxon>Alphaproteobacteria</taxon>
        <taxon>Sphingomonadales</taxon>
        <taxon>Sphingomonadaceae</taxon>
        <taxon>Sphingomonas</taxon>
    </lineage>
</organism>
<keyword evidence="7" id="KW-1185">Reference proteome</keyword>
<comment type="similarity">
    <text evidence="2">Belongs to the asparagine synthetase family.</text>
</comment>
<dbReference type="Gene3D" id="3.60.20.10">
    <property type="entry name" value="Glutamine Phosphoribosylpyrophosphate, subunit 1, domain 1"/>
    <property type="match status" value="1"/>
</dbReference>
<dbReference type="Gene3D" id="3.40.50.620">
    <property type="entry name" value="HUPs"/>
    <property type="match status" value="2"/>
</dbReference>
<dbReference type="GO" id="GO:0006529">
    <property type="term" value="P:asparagine biosynthetic process"/>
    <property type="evidence" value="ECO:0007669"/>
    <property type="project" value="InterPro"/>
</dbReference>
<dbReference type="EC" id="6.3.5.4" evidence="3"/>
<proteinExistence type="inferred from homology"/>
<protein>
    <recommendedName>
        <fullName evidence="3">asparagine synthase (glutamine-hydrolyzing)</fullName>
        <ecNumber evidence="3">6.3.5.4</ecNumber>
    </recommendedName>
</protein>
<comment type="catalytic activity">
    <reaction evidence="4">
        <text>L-aspartate + L-glutamine + ATP + H2O = L-asparagine + L-glutamate + AMP + diphosphate + H(+)</text>
        <dbReference type="Rhea" id="RHEA:12228"/>
        <dbReference type="ChEBI" id="CHEBI:15377"/>
        <dbReference type="ChEBI" id="CHEBI:15378"/>
        <dbReference type="ChEBI" id="CHEBI:29985"/>
        <dbReference type="ChEBI" id="CHEBI:29991"/>
        <dbReference type="ChEBI" id="CHEBI:30616"/>
        <dbReference type="ChEBI" id="CHEBI:33019"/>
        <dbReference type="ChEBI" id="CHEBI:58048"/>
        <dbReference type="ChEBI" id="CHEBI:58359"/>
        <dbReference type="ChEBI" id="CHEBI:456215"/>
        <dbReference type="EC" id="6.3.5.4"/>
    </reaction>
</comment>
<dbReference type="PANTHER" id="PTHR43284">
    <property type="entry name" value="ASPARAGINE SYNTHETASE (GLUTAMINE-HYDROLYZING)"/>
    <property type="match status" value="1"/>
</dbReference>
<evidence type="ECO:0000313" key="7">
    <source>
        <dbReference type="Proteomes" id="UP000564677"/>
    </source>
</evidence>
<evidence type="ECO:0000256" key="2">
    <source>
        <dbReference type="ARBA" id="ARBA00005752"/>
    </source>
</evidence>
<evidence type="ECO:0000259" key="5">
    <source>
        <dbReference type="Pfam" id="PF00733"/>
    </source>
</evidence>
<feature type="domain" description="Asparagine synthetase" evidence="5">
    <location>
        <begin position="215"/>
        <end position="575"/>
    </location>
</feature>
<dbReference type="Proteomes" id="UP000564677">
    <property type="component" value="Unassembled WGS sequence"/>
</dbReference>
<keyword evidence="6" id="KW-0436">Ligase</keyword>
<comment type="caution">
    <text evidence="6">The sequence shown here is derived from an EMBL/GenBank/DDBJ whole genome shotgun (WGS) entry which is preliminary data.</text>
</comment>
<dbReference type="PIRSF" id="PIRSF001589">
    <property type="entry name" value="Asn_synthetase_glu-h"/>
    <property type="match status" value="1"/>
</dbReference>
<evidence type="ECO:0000256" key="4">
    <source>
        <dbReference type="ARBA" id="ARBA00048741"/>
    </source>
</evidence>
<name>A0A7X5ZU96_9SPHN</name>
<dbReference type="InterPro" id="IPR029055">
    <property type="entry name" value="Ntn_hydrolases_N"/>
</dbReference>
<evidence type="ECO:0000256" key="3">
    <source>
        <dbReference type="ARBA" id="ARBA00012737"/>
    </source>
</evidence>
<accession>A0A7X5ZU96</accession>
<dbReference type="AlphaFoldDB" id="A0A7X5ZU96"/>
<dbReference type="Pfam" id="PF00733">
    <property type="entry name" value="Asn_synthase"/>
    <property type="match status" value="1"/>
</dbReference>
<gene>
    <name evidence="6" type="ORF">FHR20_000094</name>
</gene>
<dbReference type="EMBL" id="JAASQV010000001">
    <property type="protein sequence ID" value="NIJ63163.1"/>
    <property type="molecule type" value="Genomic_DNA"/>
</dbReference>
<evidence type="ECO:0000313" key="6">
    <source>
        <dbReference type="EMBL" id="NIJ63163.1"/>
    </source>
</evidence>
<dbReference type="InterPro" id="IPR014729">
    <property type="entry name" value="Rossmann-like_a/b/a_fold"/>
</dbReference>
<comment type="pathway">
    <text evidence="1">Amino-acid biosynthesis; L-asparagine biosynthesis; L-asparagine from L-aspartate (L-Gln route): step 1/1.</text>
</comment>
<dbReference type="InterPro" id="IPR001962">
    <property type="entry name" value="Asn_synthase"/>
</dbReference>